<dbReference type="RefSeq" id="XP_016238882.1">
    <property type="nucleotide sequence ID" value="XM_016377312.1"/>
</dbReference>
<sequence>MSNLKNIPIPEGHPFLRKRSDGNSRRRRSSSSSRGTTTTSTNSGWRYLVEECNQEWSDKNLGIYMREGDRHLKAILEAKSFTPVKTVLAAQYKEVPAGWKMPPVVQIRESYVRGTINTEGEYMDSEPTIFPPREDGGIDAEALSRQISLPLDINKTEQYRRILFEALKSLVTSPAIPVMPAVPVRRVVVLGCEQEDADSIFRRK</sequence>
<proteinExistence type="predicted"/>
<feature type="compositionally biased region" description="Low complexity" evidence="1">
    <location>
        <begin position="30"/>
        <end position="41"/>
    </location>
</feature>
<feature type="region of interest" description="Disordered" evidence="1">
    <location>
        <begin position="1"/>
        <end position="41"/>
    </location>
</feature>
<gene>
    <name evidence="2" type="ORF">PV08_02955</name>
</gene>
<accession>A0A0D1YTT3</accession>
<evidence type="ECO:0000313" key="2">
    <source>
        <dbReference type="EMBL" id="KIW18666.1"/>
    </source>
</evidence>
<protein>
    <submittedName>
        <fullName evidence="2">Uncharacterized protein</fullName>
    </submittedName>
</protein>
<dbReference type="HOGENOM" id="CLU_1343258_0_0_1"/>
<dbReference type="AlphaFoldDB" id="A0A0D1YTT3"/>
<evidence type="ECO:0000313" key="3">
    <source>
        <dbReference type="Proteomes" id="UP000053328"/>
    </source>
</evidence>
<dbReference type="GeneID" id="27330038"/>
<dbReference type="VEuPathDB" id="FungiDB:PV08_02955"/>
<organism evidence="2 3">
    <name type="scientific">Exophiala spinifera</name>
    <dbReference type="NCBI Taxonomy" id="91928"/>
    <lineage>
        <taxon>Eukaryota</taxon>
        <taxon>Fungi</taxon>
        <taxon>Dikarya</taxon>
        <taxon>Ascomycota</taxon>
        <taxon>Pezizomycotina</taxon>
        <taxon>Eurotiomycetes</taxon>
        <taxon>Chaetothyriomycetidae</taxon>
        <taxon>Chaetothyriales</taxon>
        <taxon>Herpotrichiellaceae</taxon>
        <taxon>Exophiala</taxon>
    </lineage>
</organism>
<name>A0A0D1YTT3_9EURO</name>
<evidence type="ECO:0000256" key="1">
    <source>
        <dbReference type="SAM" id="MobiDB-lite"/>
    </source>
</evidence>
<reference evidence="2 3" key="1">
    <citation type="submission" date="2015-01" db="EMBL/GenBank/DDBJ databases">
        <title>The Genome Sequence of Exophiala spinifera CBS89968.</title>
        <authorList>
            <consortium name="The Broad Institute Genomics Platform"/>
            <person name="Cuomo C."/>
            <person name="de Hoog S."/>
            <person name="Gorbushina A."/>
            <person name="Stielow B."/>
            <person name="Teixiera M."/>
            <person name="Abouelleil A."/>
            <person name="Chapman S.B."/>
            <person name="Priest M."/>
            <person name="Young S.K."/>
            <person name="Wortman J."/>
            <person name="Nusbaum C."/>
            <person name="Birren B."/>
        </authorList>
    </citation>
    <scope>NUCLEOTIDE SEQUENCE [LARGE SCALE GENOMIC DNA]</scope>
    <source>
        <strain evidence="2 3">CBS 89968</strain>
    </source>
</reference>
<dbReference type="Proteomes" id="UP000053328">
    <property type="component" value="Unassembled WGS sequence"/>
</dbReference>
<dbReference type="EMBL" id="KN847493">
    <property type="protein sequence ID" value="KIW18666.1"/>
    <property type="molecule type" value="Genomic_DNA"/>
</dbReference>
<keyword evidence="3" id="KW-1185">Reference proteome</keyword>